<accession>A0AAN8Y6P1</accession>
<evidence type="ECO:0000256" key="4">
    <source>
        <dbReference type="ARBA" id="ARBA00023163"/>
    </source>
</evidence>
<reference evidence="9 10" key="1">
    <citation type="submission" date="2024-02" db="EMBL/GenBank/DDBJ databases">
        <title>de novo genome assembly of Solanum bulbocastanum strain 11H21.</title>
        <authorList>
            <person name="Hosaka A.J."/>
        </authorList>
    </citation>
    <scope>NUCLEOTIDE SEQUENCE [LARGE SCALE GENOMIC DNA]</scope>
    <source>
        <tissue evidence="9">Young leaves</tissue>
    </source>
</reference>
<dbReference type="AlphaFoldDB" id="A0AAN8Y6P1"/>
<keyword evidence="3 6" id="KW-0805">Transcription regulation</keyword>
<comment type="function">
    <text evidence="6">Transcriptional repressor that regulates multiple aspects of plant growth and development.</text>
</comment>
<dbReference type="InterPro" id="IPR038933">
    <property type="entry name" value="Ovate"/>
</dbReference>
<keyword evidence="2 6" id="KW-0678">Repressor</keyword>
<evidence type="ECO:0000313" key="10">
    <source>
        <dbReference type="Proteomes" id="UP001371456"/>
    </source>
</evidence>
<evidence type="ECO:0000256" key="1">
    <source>
        <dbReference type="ARBA" id="ARBA00004123"/>
    </source>
</evidence>
<gene>
    <name evidence="9" type="ORF">RDI58_025486</name>
</gene>
<evidence type="ECO:0000256" key="7">
    <source>
        <dbReference type="SAM" id="MobiDB-lite"/>
    </source>
</evidence>
<name>A0AAN8Y6P1_SOLBU</name>
<keyword evidence="4 6" id="KW-0804">Transcription</keyword>
<evidence type="ECO:0000256" key="5">
    <source>
        <dbReference type="ARBA" id="ARBA00023242"/>
    </source>
</evidence>
<evidence type="ECO:0000256" key="6">
    <source>
        <dbReference type="RuleBase" id="RU367028"/>
    </source>
</evidence>
<comment type="subcellular location">
    <subcellularLocation>
        <location evidence="1 6">Nucleus</location>
    </subcellularLocation>
</comment>
<evidence type="ECO:0000256" key="2">
    <source>
        <dbReference type="ARBA" id="ARBA00022491"/>
    </source>
</evidence>
<feature type="domain" description="OVATE" evidence="8">
    <location>
        <begin position="232"/>
        <end position="294"/>
    </location>
</feature>
<feature type="compositionally biased region" description="Low complexity" evidence="7">
    <location>
        <begin position="170"/>
        <end position="187"/>
    </location>
</feature>
<protein>
    <recommendedName>
        <fullName evidence="6">Transcription repressor</fullName>
    </recommendedName>
    <alternativeName>
        <fullName evidence="6">Ovate family protein</fullName>
    </alternativeName>
</protein>
<feature type="region of interest" description="Disordered" evidence="7">
    <location>
        <begin position="170"/>
        <end position="189"/>
    </location>
</feature>
<dbReference type="InterPro" id="IPR006458">
    <property type="entry name" value="Ovate_C"/>
</dbReference>
<keyword evidence="5 6" id="KW-0539">Nucleus</keyword>
<evidence type="ECO:0000256" key="3">
    <source>
        <dbReference type="ARBA" id="ARBA00023015"/>
    </source>
</evidence>
<feature type="region of interest" description="Disordered" evidence="7">
    <location>
        <begin position="130"/>
        <end position="163"/>
    </location>
</feature>
<sequence>MKLSSLFKSKKRSSFSPMICRLPHCGNLKTLSIRDENNHNIFNSQRFYNNVDDDMVDEVIESLKIEKDRFFVDAGEKTCSILDVSSSKLSKRRTNSKRLEFLPFNDSYVITPMDSIDAYGENTRAILEVSSSRLSKSTNNSTSSKRLGYLPSNDSMDDYGDQETSSILEVSSSRLSESTNNSISSNRLGYLPSNESMDAYGDQETSSILERSKSNSNNEFVYYVPCKKTYDILRLISRDPYEDIKNFLERMVDENLVIEDWDESLEVLCGWLLEINEKSIHKYIVGSFCDLWMSYSCTSTTHTPFGFSSTEPPSPYFMSLIEDKADQMIASSTLSVSP</sequence>
<evidence type="ECO:0000259" key="8">
    <source>
        <dbReference type="PROSITE" id="PS51754"/>
    </source>
</evidence>
<keyword evidence="10" id="KW-1185">Reference proteome</keyword>
<dbReference type="PANTHER" id="PTHR33057:SF160">
    <property type="entry name" value="TRANSCRIPTION REPRESSOR"/>
    <property type="match status" value="1"/>
</dbReference>
<dbReference type="Pfam" id="PF04844">
    <property type="entry name" value="Ovate"/>
    <property type="match status" value="1"/>
</dbReference>
<dbReference type="GO" id="GO:0045892">
    <property type="term" value="P:negative regulation of DNA-templated transcription"/>
    <property type="evidence" value="ECO:0007669"/>
    <property type="project" value="UniProtKB-UniRule"/>
</dbReference>
<proteinExistence type="predicted"/>
<dbReference type="EMBL" id="JBANQN010000010">
    <property type="protein sequence ID" value="KAK6778768.1"/>
    <property type="molecule type" value="Genomic_DNA"/>
</dbReference>
<dbReference type="GO" id="GO:0005634">
    <property type="term" value="C:nucleus"/>
    <property type="evidence" value="ECO:0007669"/>
    <property type="project" value="UniProtKB-SubCell"/>
</dbReference>
<comment type="caution">
    <text evidence="9">The sequence shown here is derived from an EMBL/GenBank/DDBJ whole genome shotgun (WGS) entry which is preliminary data.</text>
</comment>
<feature type="compositionally biased region" description="Low complexity" evidence="7">
    <location>
        <begin position="130"/>
        <end position="147"/>
    </location>
</feature>
<dbReference type="Proteomes" id="UP001371456">
    <property type="component" value="Unassembled WGS sequence"/>
</dbReference>
<dbReference type="PANTHER" id="PTHR33057">
    <property type="entry name" value="TRANSCRIPTION REPRESSOR OFP7-RELATED"/>
    <property type="match status" value="1"/>
</dbReference>
<evidence type="ECO:0000313" key="9">
    <source>
        <dbReference type="EMBL" id="KAK6778768.1"/>
    </source>
</evidence>
<organism evidence="9 10">
    <name type="scientific">Solanum bulbocastanum</name>
    <name type="common">Wild potato</name>
    <dbReference type="NCBI Taxonomy" id="147425"/>
    <lineage>
        <taxon>Eukaryota</taxon>
        <taxon>Viridiplantae</taxon>
        <taxon>Streptophyta</taxon>
        <taxon>Embryophyta</taxon>
        <taxon>Tracheophyta</taxon>
        <taxon>Spermatophyta</taxon>
        <taxon>Magnoliopsida</taxon>
        <taxon>eudicotyledons</taxon>
        <taxon>Gunneridae</taxon>
        <taxon>Pentapetalae</taxon>
        <taxon>asterids</taxon>
        <taxon>lamiids</taxon>
        <taxon>Solanales</taxon>
        <taxon>Solanaceae</taxon>
        <taxon>Solanoideae</taxon>
        <taxon>Solaneae</taxon>
        <taxon>Solanum</taxon>
    </lineage>
</organism>
<dbReference type="PROSITE" id="PS51754">
    <property type="entry name" value="OVATE"/>
    <property type="match status" value="1"/>
</dbReference>